<dbReference type="GO" id="GO:0016787">
    <property type="term" value="F:hydrolase activity"/>
    <property type="evidence" value="ECO:0007669"/>
    <property type="project" value="UniProtKB-KW"/>
</dbReference>
<comment type="caution">
    <text evidence="4">The sequence shown here is derived from an EMBL/GenBank/DDBJ whole genome shotgun (WGS) entry which is preliminary data.</text>
</comment>
<protein>
    <recommendedName>
        <fullName evidence="6">ADP-ribosylglycohydrolase family protein</fullName>
    </recommendedName>
</protein>
<evidence type="ECO:0008006" key="6">
    <source>
        <dbReference type="Google" id="ProtNLM"/>
    </source>
</evidence>
<evidence type="ECO:0000313" key="4">
    <source>
        <dbReference type="EMBL" id="GLS25913.1"/>
    </source>
</evidence>
<sequence>MGNEAARIINKRDEERFLPLTITPFSGSTDPQTAGNGALMRLVPIPLFYFSSLKEVIKWAGESSRTTHGAQESISACQYFSALIWGAISGASKRELLDGIYEPLAGLWSDYPLCPAVERVALSAASKSRDQIKSTGYVIDTIEAAIWAFASTSSFKEGALLAANLGDDADTVCAVYGQIAGAFYGEQGIPVSWIKKLWYRHVFYLKADELLKYGAYALTP</sequence>
<keyword evidence="2" id="KW-0378">Hydrolase</keyword>
<dbReference type="PANTHER" id="PTHR16222">
    <property type="entry name" value="ADP-RIBOSYLGLYCOHYDROLASE"/>
    <property type="match status" value="1"/>
</dbReference>
<comment type="cofactor">
    <cofactor evidence="3">
        <name>Mg(2+)</name>
        <dbReference type="ChEBI" id="CHEBI:18420"/>
    </cofactor>
    <text evidence="3">Binds 2 magnesium ions per subunit.</text>
</comment>
<keyword evidence="5" id="KW-1185">Reference proteome</keyword>
<feature type="binding site" evidence="3">
    <location>
        <position position="170"/>
    </location>
    <ligand>
        <name>Mg(2+)</name>
        <dbReference type="ChEBI" id="CHEBI:18420"/>
        <label>1</label>
    </ligand>
</feature>
<dbReference type="InterPro" id="IPR005502">
    <property type="entry name" value="Ribosyl_crysJ1"/>
</dbReference>
<dbReference type="GO" id="GO:0046872">
    <property type="term" value="F:metal ion binding"/>
    <property type="evidence" value="ECO:0007669"/>
    <property type="project" value="UniProtKB-KW"/>
</dbReference>
<dbReference type="InterPro" id="IPR050792">
    <property type="entry name" value="ADP-ribosylglycohydrolase"/>
</dbReference>
<evidence type="ECO:0000256" key="1">
    <source>
        <dbReference type="ARBA" id="ARBA00010702"/>
    </source>
</evidence>
<keyword evidence="3" id="KW-0460">Magnesium</keyword>
<organism evidence="4 5">
    <name type="scientific">Marinibactrum halimedae</name>
    <dbReference type="NCBI Taxonomy" id="1444977"/>
    <lineage>
        <taxon>Bacteria</taxon>
        <taxon>Pseudomonadati</taxon>
        <taxon>Pseudomonadota</taxon>
        <taxon>Gammaproteobacteria</taxon>
        <taxon>Cellvibrionales</taxon>
        <taxon>Cellvibrionaceae</taxon>
        <taxon>Marinibactrum</taxon>
    </lineage>
</organism>
<feature type="binding site" evidence="3">
    <location>
        <position position="168"/>
    </location>
    <ligand>
        <name>Mg(2+)</name>
        <dbReference type="ChEBI" id="CHEBI:18420"/>
        <label>1</label>
    </ligand>
</feature>
<gene>
    <name evidence="4" type="ORF">GCM10007877_16280</name>
</gene>
<evidence type="ECO:0000256" key="2">
    <source>
        <dbReference type="ARBA" id="ARBA00022801"/>
    </source>
</evidence>
<accession>A0AA37T3G7</accession>
<reference evidence="4 5" key="1">
    <citation type="journal article" date="2014" name="Int. J. Syst. Evol. Microbiol.">
        <title>Complete genome sequence of Corynebacterium casei LMG S-19264T (=DSM 44701T), isolated from a smear-ripened cheese.</title>
        <authorList>
            <consortium name="US DOE Joint Genome Institute (JGI-PGF)"/>
            <person name="Walter F."/>
            <person name="Albersmeier A."/>
            <person name="Kalinowski J."/>
            <person name="Ruckert C."/>
        </authorList>
    </citation>
    <scope>NUCLEOTIDE SEQUENCE [LARGE SCALE GENOMIC DNA]</scope>
    <source>
        <strain evidence="4 5">NBRC 110095</strain>
    </source>
</reference>
<proteinExistence type="inferred from homology"/>
<feature type="binding site" evidence="3">
    <location>
        <position position="171"/>
    </location>
    <ligand>
        <name>Mg(2+)</name>
        <dbReference type="ChEBI" id="CHEBI:18420"/>
        <label>1</label>
    </ligand>
</feature>
<dbReference type="AlphaFoldDB" id="A0AA37T3G7"/>
<dbReference type="Pfam" id="PF03747">
    <property type="entry name" value="ADP_ribosyl_GH"/>
    <property type="match status" value="1"/>
</dbReference>
<keyword evidence="3" id="KW-0479">Metal-binding</keyword>
<dbReference type="Proteomes" id="UP001156870">
    <property type="component" value="Unassembled WGS sequence"/>
</dbReference>
<name>A0AA37T3G7_9GAMM</name>
<dbReference type="InterPro" id="IPR036705">
    <property type="entry name" value="Ribosyl_crysJ1_sf"/>
</dbReference>
<dbReference type="Gene3D" id="1.10.4080.10">
    <property type="entry name" value="ADP-ribosylation/Crystallin J1"/>
    <property type="match status" value="1"/>
</dbReference>
<evidence type="ECO:0000256" key="3">
    <source>
        <dbReference type="PIRSR" id="PIRSR605502-1"/>
    </source>
</evidence>
<comment type="similarity">
    <text evidence="1">Belongs to the ADP-ribosylglycohydrolase family.</text>
</comment>
<evidence type="ECO:0000313" key="5">
    <source>
        <dbReference type="Proteomes" id="UP001156870"/>
    </source>
</evidence>
<dbReference type="SUPFAM" id="SSF101478">
    <property type="entry name" value="ADP-ribosylglycohydrolase"/>
    <property type="match status" value="1"/>
</dbReference>
<dbReference type="EMBL" id="BSPD01000037">
    <property type="protein sequence ID" value="GLS25913.1"/>
    <property type="molecule type" value="Genomic_DNA"/>
</dbReference>
<dbReference type="PANTHER" id="PTHR16222:SF24">
    <property type="entry name" value="ADP-RIBOSYLHYDROLASE ARH3"/>
    <property type="match status" value="1"/>
</dbReference>